<dbReference type="Gene3D" id="2.10.60.10">
    <property type="entry name" value="CD59"/>
    <property type="match status" value="1"/>
</dbReference>
<keyword evidence="14" id="KW-1185">Reference proteome</keyword>
<dbReference type="AlphaFoldDB" id="A0AAD8Z1N0"/>
<evidence type="ECO:0000313" key="14">
    <source>
        <dbReference type="Proteomes" id="UP001239994"/>
    </source>
</evidence>
<evidence type="ECO:0000256" key="8">
    <source>
        <dbReference type="ARBA" id="ARBA00061218"/>
    </source>
</evidence>
<dbReference type="PANTHER" id="PTHR15505">
    <property type="entry name" value="RIIA DOMAIN-CONTAINING PROTEIN 1"/>
    <property type="match status" value="1"/>
</dbReference>
<dbReference type="GO" id="GO:0030512">
    <property type="term" value="P:negative regulation of transforming growth factor beta receptor signaling pathway"/>
    <property type="evidence" value="ECO:0007669"/>
    <property type="project" value="InterPro"/>
</dbReference>
<evidence type="ECO:0000256" key="10">
    <source>
        <dbReference type="SAM" id="Phobius"/>
    </source>
</evidence>
<feature type="domain" description="BMP and activin membrane-bound inhibitor N-terminal" evidence="11">
    <location>
        <begin position="27"/>
        <end position="112"/>
    </location>
</feature>
<dbReference type="PANTHER" id="PTHR15505:SF1">
    <property type="entry name" value="BMP AND ACTIVIN MEMBRANE-BOUND INHIBITOR HOMOLOG"/>
    <property type="match status" value="1"/>
</dbReference>
<evidence type="ECO:0000256" key="6">
    <source>
        <dbReference type="ARBA" id="ARBA00023180"/>
    </source>
</evidence>
<keyword evidence="5 10" id="KW-0472">Membrane</keyword>
<evidence type="ECO:0000313" key="13">
    <source>
        <dbReference type="EMBL" id="KAK1790769.1"/>
    </source>
</evidence>
<name>A0AAD8Z1N0_9TELE</name>
<evidence type="ECO:0000259" key="12">
    <source>
        <dbReference type="Pfam" id="PF19337"/>
    </source>
</evidence>
<dbReference type="GO" id="GO:0090263">
    <property type="term" value="P:positive regulation of canonical Wnt signaling pathway"/>
    <property type="evidence" value="ECO:0007669"/>
    <property type="project" value="InterPro"/>
</dbReference>
<dbReference type="GO" id="GO:0005109">
    <property type="term" value="F:frizzled binding"/>
    <property type="evidence" value="ECO:0007669"/>
    <property type="project" value="TreeGrafter"/>
</dbReference>
<gene>
    <name evidence="13" type="ORF">P4O66_014616</name>
</gene>
<evidence type="ECO:0000256" key="3">
    <source>
        <dbReference type="ARBA" id="ARBA00022729"/>
    </source>
</evidence>
<reference evidence="13" key="1">
    <citation type="submission" date="2023-03" db="EMBL/GenBank/DDBJ databases">
        <title>Electrophorus voltai genome.</title>
        <authorList>
            <person name="Bian C."/>
        </authorList>
    </citation>
    <scope>NUCLEOTIDE SEQUENCE</scope>
    <source>
        <strain evidence="13">CB-2022</strain>
        <tissue evidence="13">Muscle</tissue>
    </source>
</reference>
<feature type="domain" description="BMP and activin membrane-bound inhibitor C-terminal" evidence="12">
    <location>
        <begin position="124"/>
        <end position="261"/>
    </location>
</feature>
<dbReference type="GO" id="GO:0007179">
    <property type="term" value="P:transforming growth factor beta receptor signaling pathway"/>
    <property type="evidence" value="ECO:0007669"/>
    <property type="project" value="TreeGrafter"/>
</dbReference>
<dbReference type="EMBL" id="JAROKS010000021">
    <property type="protein sequence ID" value="KAK1790769.1"/>
    <property type="molecule type" value="Genomic_DNA"/>
</dbReference>
<evidence type="ECO:0000256" key="1">
    <source>
        <dbReference type="ARBA" id="ARBA00004479"/>
    </source>
</evidence>
<comment type="subcellular location">
    <subcellularLocation>
        <location evidence="1">Membrane</location>
        <topology evidence="1">Single-pass type I membrane protein</topology>
    </subcellularLocation>
</comment>
<keyword evidence="2 10" id="KW-0812">Transmembrane</keyword>
<evidence type="ECO:0000256" key="2">
    <source>
        <dbReference type="ARBA" id="ARBA00022692"/>
    </source>
</evidence>
<dbReference type="CDD" id="cd23576">
    <property type="entry name" value="TFP_LU_ECD_BAMBI"/>
    <property type="match status" value="1"/>
</dbReference>
<evidence type="ECO:0000256" key="7">
    <source>
        <dbReference type="ARBA" id="ARBA00057935"/>
    </source>
</evidence>
<keyword evidence="4 10" id="KW-1133">Transmembrane helix</keyword>
<keyword evidence="3" id="KW-0732">Signal</keyword>
<dbReference type="InterPro" id="IPR045807">
    <property type="entry name" value="BAMBI_N"/>
</dbReference>
<evidence type="ECO:0000256" key="9">
    <source>
        <dbReference type="ARBA" id="ARBA00073194"/>
    </source>
</evidence>
<dbReference type="Pfam" id="PF06211">
    <property type="entry name" value="BAMBI"/>
    <property type="match status" value="1"/>
</dbReference>
<feature type="transmembrane region" description="Helical" evidence="10">
    <location>
        <begin position="148"/>
        <end position="176"/>
    </location>
</feature>
<dbReference type="SUPFAM" id="SSF57302">
    <property type="entry name" value="Snake toxin-like"/>
    <property type="match status" value="1"/>
</dbReference>
<sequence length="261" mass="28686">KLRFLFASLKAQQSALTPVCNPCACLAGEIRCYCDAPHCVATGYMCKSELNACFTRVLDPQSTRSPLSHGCYDPSPTSGIVCRSESTYDGLRGPAVLECCHEDMCNYRGLQDVIYTRGESPDRGGRPGAEGGRHLVARVQELPSAKEVWFRAAVIAVPVAGGLVLALLVTLALRMLRSESRRMRRQRREMLSRLHRGFCSQPRAAKARGAKLDLECMVPLGAHESCCLTCDMVRQPELSNQGFLSLVHWGRCSGRGKLELV</sequence>
<organism evidence="13 14">
    <name type="scientific">Electrophorus voltai</name>
    <dbReference type="NCBI Taxonomy" id="2609070"/>
    <lineage>
        <taxon>Eukaryota</taxon>
        <taxon>Metazoa</taxon>
        <taxon>Chordata</taxon>
        <taxon>Craniata</taxon>
        <taxon>Vertebrata</taxon>
        <taxon>Euteleostomi</taxon>
        <taxon>Actinopterygii</taxon>
        <taxon>Neopterygii</taxon>
        <taxon>Teleostei</taxon>
        <taxon>Ostariophysi</taxon>
        <taxon>Gymnotiformes</taxon>
        <taxon>Gymnotoidei</taxon>
        <taxon>Gymnotidae</taxon>
        <taxon>Electrophorus</taxon>
    </lineage>
</organism>
<evidence type="ECO:0000256" key="4">
    <source>
        <dbReference type="ARBA" id="ARBA00022989"/>
    </source>
</evidence>
<comment type="function">
    <text evidence="7">Negatively regulates TGF-beta signaling.</text>
</comment>
<comment type="caution">
    <text evidence="13">The sequence shown here is derived from an EMBL/GenBank/DDBJ whole genome shotgun (WGS) entry which is preliminary data.</text>
</comment>
<proteinExistence type="inferred from homology"/>
<comment type="similarity">
    <text evidence="8">Belongs to the BAMBI family.</text>
</comment>
<evidence type="ECO:0000259" key="11">
    <source>
        <dbReference type="Pfam" id="PF06211"/>
    </source>
</evidence>
<evidence type="ECO:0000256" key="5">
    <source>
        <dbReference type="ARBA" id="ARBA00023136"/>
    </source>
</evidence>
<dbReference type="Proteomes" id="UP001239994">
    <property type="component" value="Unassembled WGS sequence"/>
</dbReference>
<feature type="non-terminal residue" evidence="13">
    <location>
        <position position="261"/>
    </location>
</feature>
<dbReference type="PIRSF" id="PIRSF037456">
    <property type="entry name" value="BAMBI"/>
    <property type="match status" value="1"/>
</dbReference>
<dbReference type="Pfam" id="PF19337">
    <property type="entry name" value="BAMBI_C"/>
    <property type="match status" value="1"/>
</dbReference>
<dbReference type="InterPro" id="IPR045806">
    <property type="entry name" value="BAMBI_C"/>
</dbReference>
<dbReference type="GO" id="GO:0016020">
    <property type="term" value="C:membrane"/>
    <property type="evidence" value="ECO:0007669"/>
    <property type="project" value="UniProtKB-SubCell"/>
</dbReference>
<dbReference type="FunFam" id="2.10.60.10:FF:000018">
    <property type="entry name" value="BMP and activin membrane-bound inhibitor homolog"/>
    <property type="match status" value="1"/>
</dbReference>
<dbReference type="InterPro" id="IPR045860">
    <property type="entry name" value="Snake_toxin-like_sf"/>
</dbReference>
<accession>A0AAD8Z1N0</accession>
<keyword evidence="6" id="KW-0325">Glycoprotein</keyword>
<dbReference type="InterPro" id="IPR009345">
    <property type="entry name" value="BAMBI"/>
</dbReference>
<protein>
    <recommendedName>
        <fullName evidence="9">BMP and activin membrane-bound inhibitor homolog</fullName>
    </recommendedName>
</protein>